<name>A0A330LI25_9BACT</name>
<dbReference type="OrthoDB" id="9785699at2"/>
<accession>A0A330LI25</accession>
<sequence>MRTVSNPPNPFESSHRELLEPASTARVEIFHDASREILSRNDSPDLPFRWSVNPYRGCFHGCAYCYARPSHEYWGFGAGTDFESKLVVKEDAAALLRQAFERRSWKGELVVFSGNTDCYQPLEASYGLTRACLEVCADYRNPVGIITKGALVLRDLDVLTRLRQKAWTRVYFSIPFADDAVARKMEPQAPSVGKRFEIMKALAEAGISTGISIAPVIPGLNDEAIPELLERARAAGACAATFSLLRLSGSVEPVFLERIKEAFPDRVAKITNRLREVRGGRLSESAFFDRHHGTGTYWQMIEQLFEMTRRRAGFACDREDAIPDTFRRPSGAQTTLFDQEEEG</sequence>
<dbReference type="InterPro" id="IPR006638">
    <property type="entry name" value="Elp3/MiaA/NifB-like_rSAM"/>
</dbReference>
<keyword evidence="2" id="KW-0408">Iron</keyword>
<dbReference type="SUPFAM" id="SSF102114">
    <property type="entry name" value="Radical SAM enzymes"/>
    <property type="match status" value="1"/>
</dbReference>
<dbReference type="SFLD" id="SFLDG01084">
    <property type="entry name" value="Uncharacterised_Radical_SAM_Su"/>
    <property type="match status" value="1"/>
</dbReference>
<dbReference type="InterPro" id="IPR058240">
    <property type="entry name" value="rSAM_sf"/>
</dbReference>
<evidence type="ECO:0000313" key="6">
    <source>
        <dbReference type="Proteomes" id="UP000248168"/>
    </source>
</evidence>
<dbReference type="InterPro" id="IPR007197">
    <property type="entry name" value="rSAM"/>
</dbReference>
<dbReference type="PROSITE" id="PS51918">
    <property type="entry name" value="RADICAL_SAM"/>
    <property type="match status" value="1"/>
</dbReference>
<dbReference type="GO" id="GO:0003824">
    <property type="term" value="F:catalytic activity"/>
    <property type="evidence" value="ECO:0007669"/>
    <property type="project" value="InterPro"/>
</dbReference>
<dbReference type="NCBIfam" id="NF033668">
    <property type="entry name" value="rSAM_PA0069"/>
    <property type="match status" value="1"/>
</dbReference>
<keyword evidence="1" id="KW-0479">Metal-binding</keyword>
<dbReference type="PANTHER" id="PTHR43432">
    <property type="entry name" value="SLR0285 PROTEIN"/>
    <property type="match status" value="1"/>
</dbReference>
<dbReference type="SFLD" id="SFLDS00029">
    <property type="entry name" value="Radical_SAM"/>
    <property type="match status" value="1"/>
</dbReference>
<dbReference type="InParanoid" id="A0A330LI25"/>
<dbReference type="GO" id="GO:0046872">
    <property type="term" value="F:metal ion binding"/>
    <property type="evidence" value="ECO:0007669"/>
    <property type="project" value="UniProtKB-KW"/>
</dbReference>
<dbReference type="Gene3D" id="3.80.30.30">
    <property type="match status" value="1"/>
</dbReference>
<dbReference type="Pfam" id="PF04055">
    <property type="entry name" value="Radical_SAM"/>
    <property type="match status" value="1"/>
</dbReference>
<dbReference type="RefSeq" id="WP_121990967.1">
    <property type="nucleotide sequence ID" value="NZ_OUNR01000022.1"/>
</dbReference>
<proteinExistence type="predicted"/>
<evidence type="ECO:0000256" key="2">
    <source>
        <dbReference type="ARBA" id="ARBA00023004"/>
    </source>
</evidence>
<evidence type="ECO:0000313" key="5">
    <source>
        <dbReference type="EMBL" id="SPP66860.1"/>
    </source>
</evidence>
<keyword evidence="3" id="KW-0411">Iron-sulfur</keyword>
<organism evidence="5 6">
    <name type="scientific">Nitrospira lenta</name>
    <dbReference type="NCBI Taxonomy" id="1436998"/>
    <lineage>
        <taxon>Bacteria</taxon>
        <taxon>Pseudomonadati</taxon>
        <taxon>Nitrospirota</taxon>
        <taxon>Nitrospiria</taxon>
        <taxon>Nitrospirales</taxon>
        <taxon>Nitrospiraceae</taxon>
        <taxon>Nitrospira</taxon>
    </lineage>
</organism>
<dbReference type="InterPro" id="IPR040086">
    <property type="entry name" value="MJ0683-like"/>
</dbReference>
<dbReference type="CDD" id="cd01335">
    <property type="entry name" value="Radical_SAM"/>
    <property type="match status" value="1"/>
</dbReference>
<dbReference type="SMART" id="SM00729">
    <property type="entry name" value="Elp3"/>
    <property type="match status" value="1"/>
</dbReference>
<gene>
    <name evidence="5" type="ORF">NITLEN_90115</name>
</gene>
<dbReference type="PANTHER" id="PTHR43432:SF3">
    <property type="entry name" value="SLR0285 PROTEIN"/>
    <property type="match status" value="1"/>
</dbReference>
<dbReference type="GO" id="GO:0051536">
    <property type="term" value="F:iron-sulfur cluster binding"/>
    <property type="evidence" value="ECO:0007669"/>
    <property type="project" value="UniProtKB-KW"/>
</dbReference>
<protein>
    <recommendedName>
        <fullName evidence="4">Radical SAM core domain-containing protein</fullName>
    </recommendedName>
</protein>
<evidence type="ECO:0000256" key="1">
    <source>
        <dbReference type="ARBA" id="ARBA00022723"/>
    </source>
</evidence>
<dbReference type="Proteomes" id="UP000248168">
    <property type="component" value="Unassembled WGS sequence"/>
</dbReference>
<reference evidence="6" key="1">
    <citation type="submission" date="2018-04" db="EMBL/GenBank/DDBJ databases">
        <authorList>
            <person name="Lucker S."/>
            <person name="Sakoula D."/>
        </authorList>
    </citation>
    <scope>NUCLEOTIDE SEQUENCE [LARGE SCALE GENOMIC DNA]</scope>
</reference>
<evidence type="ECO:0000256" key="3">
    <source>
        <dbReference type="ARBA" id="ARBA00023014"/>
    </source>
</evidence>
<dbReference type="AlphaFoldDB" id="A0A330LI25"/>
<keyword evidence="6" id="KW-1185">Reference proteome</keyword>
<feature type="domain" description="Radical SAM core" evidence="4">
    <location>
        <begin position="44"/>
        <end position="281"/>
    </location>
</feature>
<dbReference type="EMBL" id="OUNR01000022">
    <property type="protein sequence ID" value="SPP66860.1"/>
    <property type="molecule type" value="Genomic_DNA"/>
</dbReference>
<evidence type="ECO:0000259" key="4">
    <source>
        <dbReference type="PROSITE" id="PS51918"/>
    </source>
</evidence>